<comment type="caution">
    <text evidence="1">The sequence shown here is derived from an EMBL/GenBank/DDBJ whole genome shotgun (WGS) entry which is preliminary data.</text>
</comment>
<gene>
    <name evidence="1" type="ORF">LTR37_019857</name>
</gene>
<sequence length="181" mass="19892">MVRLHTVAGNGYGSYNLPMIAVFRLMHQQYLLGVGKADITGPVVEINFMGYANTSQVGSGLRQRLYSRAFIIGDVDNPNDRFVYMVLETQSGDTAIRHAILEALTQLGDEYTVYGQRNIALTGTHSHSGPGAWLNYLLPQIPSKGFAKSSYQAIVDGAVQSIKVAPLEPCSWPPQYRNDRG</sequence>
<keyword evidence="2" id="KW-1185">Reference proteome</keyword>
<protein>
    <submittedName>
        <fullName evidence="1">Uncharacterized protein</fullName>
    </submittedName>
</protein>
<name>A0ACC3MFY2_9PEZI</name>
<evidence type="ECO:0000313" key="2">
    <source>
        <dbReference type="Proteomes" id="UP001281147"/>
    </source>
</evidence>
<dbReference type="Proteomes" id="UP001281147">
    <property type="component" value="Unassembled WGS sequence"/>
</dbReference>
<accession>A0ACC3MFY2</accession>
<reference evidence="1" key="1">
    <citation type="submission" date="2023-07" db="EMBL/GenBank/DDBJ databases">
        <title>Black Yeasts Isolated from many extreme environments.</title>
        <authorList>
            <person name="Coleine C."/>
            <person name="Stajich J.E."/>
            <person name="Selbmann L."/>
        </authorList>
    </citation>
    <scope>NUCLEOTIDE SEQUENCE</scope>
    <source>
        <strain evidence="1">CCFEE 5714</strain>
    </source>
</reference>
<dbReference type="EMBL" id="JAUTXU010000322">
    <property type="protein sequence ID" value="KAK3686384.1"/>
    <property type="molecule type" value="Genomic_DNA"/>
</dbReference>
<proteinExistence type="predicted"/>
<organism evidence="1 2">
    <name type="scientific">Vermiconidia calcicola</name>
    <dbReference type="NCBI Taxonomy" id="1690605"/>
    <lineage>
        <taxon>Eukaryota</taxon>
        <taxon>Fungi</taxon>
        <taxon>Dikarya</taxon>
        <taxon>Ascomycota</taxon>
        <taxon>Pezizomycotina</taxon>
        <taxon>Dothideomycetes</taxon>
        <taxon>Dothideomycetidae</taxon>
        <taxon>Mycosphaerellales</taxon>
        <taxon>Extremaceae</taxon>
        <taxon>Vermiconidia</taxon>
    </lineage>
</organism>
<evidence type="ECO:0000313" key="1">
    <source>
        <dbReference type="EMBL" id="KAK3686384.1"/>
    </source>
</evidence>